<evidence type="ECO:0000313" key="1">
    <source>
        <dbReference type="EMBL" id="MBB6447995.1"/>
    </source>
</evidence>
<organism evidence="1 2">
    <name type="scientific">Bacillus benzoevorans</name>
    <dbReference type="NCBI Taxonomy" id="1456"/>
    <lineage>
        <taxon>Bacteria</taxon>
        <taxon>Bacillati</taxon>
        <taxon>Bacillota</taxon>
        <taxon>Bacilli</taxon>
        <taxon>Bacillales</taxon>
        <taxon>Bacillaceae</taxon>
        <taxon>Bacillus</taxon>
    </lineage>
</organism>
<proteinExistence type="predicted"/>
<dbReference type="EMBL" id="JACHGK010000040">
    <property type="protein sequence ID" value="MBB6447995.1"/>
    <property type="molecule type" value="Genomic_DNA"/>
</dbReference>
<accession>A0A7X0HYL2</accession>
<comment type="caution">
    <text evidence="1">The sequence shown here is derived from an EMBL/GenBank/DDBJ whole genome shotgun (WGS) entry which is preliminary data.</text>
</comment>
<gene>
    <name evidence="1" type="ORF">HNR53_004721</name>
</gene>
<dbReference type="AlphaFoldDB" id="A0A7X0HYL2"/>
<name>A0A7X0HYL2_9BACI</name>
<reference evidence="1 2" key="1">
    <citation type="submission" date="2020-08" db="EMBL/GenBank/DDBJ databases">
        <title>Genomic Encyclopedia of Type Strains, Phase IV (KMG-IV): sequencing the most valuable type-strain genomes for metagenomic binning, comparative biology and taxonomic classification.</title>
        <authorList>
            <person name="Goeker M."/>
        </authorList>
    </citation>
    <scope>NUCLEOTIDE SEQUENCE [LARGE SCALE GENOMIC DNA]</scope>
    <source>
        <strain evidence="1 2">DSM 5391</strain>
    </source>
</reference>
<evidence type="ECO:0000313" key="2">
    <source>
        <dbReference type="Proteomes" id="UP000531594"/>
    </source>
</evidence>
<keyword evidence="2" id="KW-1185">Reference proteome</keyword>
<dbReference type="RefSeq" id="WP_184530451.1">
    <property type="nucleotide sequence ID" value="NZ_JACHGK010000040.1"/>
</dbReference>
<dbReference type="Proteomes" id="UP000531594">
    <property type="component" value="Unassembled WGS sequence"/>
</dbReference>
<protein>
    <submittedName>
        <fullName evidence="1">Uncharacterized protein</fullName>
    </submittedName>
</protein>
<sequence>MILENSFIKRDAVDGNFDYKNLYNDNRGAVFKEEYKSLIREAISKEIITVVKFIVAENVRGELEQICEAKGLERILIERLKNYHNEPEYRIASLIYILKKIDHDFKLSTDDGILNVISDRVEIELRPRIDGKNAEPRIFLPNEKIAITSANDNVENLGDILAVRGIAVYVIDTDDWSNSIYAYKVNRDNKFFDVAEGYKHNLRLELGNRIRKFLDRS</sequence>